<dbReference type="PANTHER" id="PTHR14843:SF2">
    <property type="entry name" value="DEUBIQUITINATING PROTEIN VCPIP1"/>
    <property type="match status" value="1"/>
</dbReference>
<dbReference type="Pfam" id="PF21403">
    <property type="entry name" value="OTU1_UBXL"/>
    <property type="match status" value="1"/>
</dbReference>
<feature type="compositionally biased region" description="Low complexity" evidence="7">
    <location>
        <begin position="756"/>
        <end position="770"/>
    </location>
</feature>
<gene>
    <name evidence="9" type="ORF">V1264_002684</name>
</gene>
<evidence type="ECO:0000256" key="2">
    <source>
        <dbReference type="ARBA" id="ARBA00012759"/>
    </source>
</evidence>
<feature type="domain" description="OTU" evidence="8">
    <location>
        <begin position="205"/>
        <end position="358"/>
    </location>
</feature>
<feature type="compositionally biased region" description="Polar residues" evidence="7">
    <location>
        <begin position="1020"/>
        <end position="1039"/>
    </location>
</feature>
<feature type="region of interest" description="Disordered" evidence="7">
    <location>
        <begin position="986"/>
        <end position="1053"/>
    </location>
</feature>
<feature type="region of interest" description="Disordered" evidence="7">
    <location>
        <begin position="1103"/>
        <end position="1123"/>
    </location>
</feature>
<accession>A0AAN9G7Q8</accession>
<dbReference type="Pfam" id="PF02338">
    <property type="entry name" value="OTU"/>
    <property type="match status" value="1"/>
</dbReference>
<feature type="compositionally biased region" description="Basic and acidic residues" evidence="7">
    <location>
        <begin position="688"/>
        <end position="701"/>
    </location>
</feature>
<name>A0AAN9G7Q8_9CAEN</name>
<dbReference type="Gene3D" id="3.10.20.90">
    <property type="entry name" value="Phosphatidylinositol 3-kinase Catalytic Subunit, Chain A, domain 1"/>
    <property type="match status" value="1"/>
</dbReference>
<dbReference type="InterPro" id="IPR045827">
    <property type="entry name" value="VCPIP1_N"/>
</dbReference>
<feature type="compositionally biased region" description="Basic residues" evidence="7">
    <location>
        <begin position="990"/>
        <end position="1000"/>
    </location>
</feature>
<dbReference type="PROSITE" id="PS50802">
    <property type="entry name" value="OTU"/>
    <property type="match status" value="1"/>
</dbReference>
<evidence type="ECO:0000256" key="4">
    <source>
        <dbReference type="ARBA" id="ARBA00022786"/>
    </source>
</evidence>
<feature type="compositionally biased region" description="Low complexity" evidence="7">
    <location>
        <begin position="855"/>
        <end position="865"/>
    </location>
</feature>
<evidence type="ECO:0000256" key="5">
    <source>
        <dbReference type="ARBA" id="ARBA00022801"/>
    </source>
</evidence>
<dbReference type="GO" id="GO:0016320">
    <property type="term" value="P:endoplasmic reticulum membrane fusion"/>
    <property type="evidence" value="ECO:0007669"/>
    <property type="project" value="TreeGrafter"/>
</dbReference>
<keyword evidence="4" id="KW-0833">Ubl conjugation pathway</keyword>
<dbReference type="CDD" id="cd22769">
    <property type="entry name" value="OTU_VCIP135"/>
    <property type="match status" value="1"/>
</dbReference>
<comment type="caution">
    <text evidence="9">The sequence shown here is derived from an EMBL/GenBank/DDBJ whole genome shotgun (WGS) entry which is preliminary data.</text>
</comment>
<dbReference type="InterPro" id="IPR003323">
    <property type="entry name" value="OTU_dom"/>
</dbReference>
<protein>
    <recommendedName>
        <fullName evidence="2">ubiquitinyl hydrolase 1</fullName>
        <ecNumber evidence="2">3.4.19.12</ecNumber>
    </recommendedName>
</protein>
<keyword evidence="5" id="KW-0378">Hydrolase</keyword>
<evidence type="ECO:0000256" key="7">
    <source>
        <dbReference type="SAM" id="MobiDB-lite"/>
    </source>
</evidence>
<comment type="catalytic activity">
    <reaction evidence="1">
        <text>Thiol-dependent hydrolysis of ester, thioester, amide, peptide and isopeptide bonds formed by the C-terminal Gly of ubiquitin (a 76-residue protein attached to proteins as an intracellular targeting signal).</text>
        <dbReference type="EC" id="3.4.19.12"/>
    </reaction>
</comment>
<evidence type="ECO:0000256" key="3">
    <source>
        <dbReference type="ARBA" id="ARBA00022670"/>
    </source>
</evidence>
<dbReference type="Gene3D" id="3.90.70.80">
    <property type="match status" value="1"/>
</dbReference>
<evidence type="ECO:0000256" key="6">
    <source>
        <dbReference type="ARBA" id="ARBA00022807"/>
    </source>
</evidence>
<feature type="region of interest" description="Disordered" evidence="7">
    <location>
        <begin position="682"/>
        <end position="775"/>
    </location>
</feature>
<evidence type="ECO:0000259" key="8">
    <source>
        <dbReference type="PROSITE" id="PS50802"/>
    </source>
</evidence>
<evidence type="ECO:0000313" key="9">
    <source>
        <dbReference type="EMBL" id="KAK7098371.1"/>
    </source>
</evidence>
<dbReference type="InterPro" id="IPR039087">
    <property type="entry name" value="VCPIP1"/>
</dbReference>
<keyword evidence="10" id="KW-1185">Reference proteome</keyword>
<dbReference type="GO" id="GO:0071108">
    <property type="term" value="P:protein K48-linked deubiquitination"/>
    <property type="evidence" value="ECO:0007669"/>
    <property type="project" value="TreeGrafter"/>
</dbReference>
<dbReference type="PANTHER" id="PTHR14843">
    <property type="entry name" value="DEUBIQUITINATING PROTEIN VCIP135"/>
    <property type="match status" value="1"/>
</dbReference>
<feature type="compositionally biased region" description="Basic and acidic residues" evidence="7">
    <location>
        <begin position="1169"/>
        <end position="1188"/>
    </location>
</feature>
<feature type="compositionally biased region" description="Low complexity" evidence="7">
    <location>
        <begin position="1001"/>
        <end position="1013"/>
    </location>
</feature>
<organism evidence="9 10">
    <name type="scientific">Littorina saxatilis</name>
    <dbReference type="NCBI Taxonomy" id="31220"/>
    <lineage>
        <taxon>Eukaryota</taxon>
        <taxon>Metazoa</taxon>
        <taxon>Spiralia</taxon>
        <taxon>Lophotrochozoa</taxon>
        <taxon>Mollusca</taxon>
        <taxon>Gastropoda</taxon>
        <taxon>Caenogastropoda</taxon>
        <taxon>Littorinimorpha</taxon>
        <taxon>Littorinoidea</taxon>
        <taxon>Littorinidae</taxon>
        <taxon>Littorina</taxon>
    </lineage>
</organism>
<evidence type="ECO:0000256" key="1">
    <source>
        <dbReference type="ARBA" id="ARBA00000707"/>
    </source>
</evidence>
<feature type="region of interest" description="Disordered" evidence="7">
    <location>
        <begin position="849"/>
        <end position="876"/>
    </location>
</feature>
<reference evidence="9 10" key="1">
    <citation type="submission" date="2024-02" db="EMBL/GenBank/DDBJ databases">
        <title>Chromosome-scale genome assembly of the rough periwinkle Littorina saxatilis.</title>
        <authorList>
            <person name="De Jode A."/>
            <person name="Faria R."/>
            <person name="Formenti G."/>
            <person name="Sims Y."/>
            <person name="Smith T.P."/>
            <person name="Tracey A."/>
            <person name="Wood J.M.D."/>
            <person name="Zagrodzka Z.B."/>
            <person name="Johannesson K."/>
            <person name="Butlin R.K."/>
            <person name="Leder E.H."/>
        </authorList>
    </citation>
    <scope>NUCLEOTIDE SEQUENCE [LARGE SCALE GENOMIC DNA]</scope>
    <source>
        <strain evidence="9">Snail1</strain>
        <tissue evidence="9">Muscle</tissue>
    </source>
</reference>
<keyword evidence="6" id="KW-0788">Thiol protease</keyword>
<dbReference type="GO" id="GO:0016567">
    <property type="term" value="P:protein ubiquitination"/>
    <property type="evidence" value="ECO:0007669"/>
    <property type="project" value="InterPro"/>
</dbReference>
<sequence>MEDVSIYHISDDVTVVVLPKGTAQQYLPMEVSDSNEPSSRGFLYSGNCPDPSCQTKLTCWSTYSTVECSGCGQRHDVKALQNLKQEKEDAYNTALYTIKSIIAGIKPEPGTDNIKVYGLSNYKCKLLSPLLSQYGMEKGTGRAKLLTEMGQPPVFDCGVLCDRAFCIDPEHINVPGYGRDTSGSAEYLKDTLNIAMDMNENEERLVPIHVDGDGHCLVHAISRALVGRELFYHPLRLNLMNHFRDNLDRYKNLFEDFVDVDEWEDIISECDPDFIPKEGESVGLRNIHIFGLANVLKRPILLLDSPKGIESSGDYSGVFLPAFQTPEQCKNKTGVLNYPLCVAWSSQGRNHFIPLVGVKGKPSPRLPRFMLQTTWGVQDPTLLDAYINFENGCCTVGGSRMLQESYIQRLVSAMEEVFTEKHGVHPDLVADVHRYIFRSKGYSGLPDYVTKEAHRLVKEKSLLICLCCGCLTALNVEKDMLRKGGELYNLACKELGDLKPKKLYIFKENQLSCQYDPDKDELVPDISQHVCPFCKSENKFRHVQADGSVEYSDGDVTREPAGPKSKCSCGFKHYYGGKYYDNRPRELQVPLEWGGKKVVEVVQWWENESDPQLNSNAYQEAQTLIQKHFPGEFGIELLEQKIVAAILRLTAIKEEKDTAAVCDGAEPQKWNAEEASKIILSGMQTQSIHKEELSQSETERQVKKKITANAPQQQARKSSDGSAGMRKGSASNSPARTVSSKDKGTGDKPPSPLSGSPTAAPKPTSPPSTHKANEKKVRIVSADGHSETVTLTEDLTFSQLQEVVHKATHVRPEHQKLRLGFPPKVMAPPAPGQEDAIVPLNHGDKINVERTASEGSSRQSRSPRGSVRRQFDDRMPNEEAMLNTLAARNSGDVIDGSLISMGLLAAQMGADLWGLVQNQPHHFSVGGVYYRQAQRDVGLEPDKHCTFPTLPDKTFCYNAALDRLELCLGELGHFEVEPGIERKAENRQVQGHKHHGHSSHHASGSASSSGSGAYRRDDSSSVATFGTSGAVSKNHTSQKVFEGQGHTLRDASLDTKMPEDVPLTENIRGAARRLQHFCDPVHGQSSIDEEPEGMEVAEVKASATGGQGEGMPQAKYTRKGPGYSVLEPKHRPAQTMEEMQKLFQNLEDVIAASEQMEAEEEGGAGEGAAQREEKRQQEDVKAEVMETT</sequence>
<evidence type="ECO:0000313" key="10">
    <source>
        <dbReference type="Proteomes" id="UP001374579"/>
    </source>
</evidence>
<dbReference type="AlphaFoldDB" id="A0AAN9G7Q8"/>
<dbReference type="GO" id="GO:0004843">
    <property type="term" value="F:cysteine-type deubiquitinase activity"/>
    <property type="evidence" value="ECO:0007669"/>
    <property type="project" value="InterPro"/>
</dbReference>
<keyword evidence="3" id="KW-0645">Protease</keyword>
<dbReference type="InterPro" id="IPR048857">
    <property type="entry name" value="OTU1_Ubl"/>
</dbReference>
<dbReference type="Proteomes" id="UP001374579">
    <property type="component" value="Unassembled WGS sequence"/>
</dbReference>
<dbReference type="Pfam" id="PF19437">
    <property type="entry name" value="VCIP135_N"/>
    <property type="match status" value="1"/>
</dbReference>
<dbReference type="EMBL" id="JBAMIC010000012">
    <property type="protein sequence ID" value="KAK7098371.1"/>
    <property type="molecule type" value="Genomic_DNA"/>
</dbReference>
<feature type="region of interest" description="Disordered" evidence="7">
    <location>
        <begin position="1152"/>
        <end position="1188"/>
    </location>
</feature>
<feature type="compositionally biased region" description="Polar residues" evidence="7">
    <location>
        <begin position="729"/>
        <end position="738"/>
    </location>
</feature>
<proteinExistence type="predicted"/>
<dbReference type="GO" id="GO:0035871">
    <property type="term" value="P:protein K11-linked deubiquitination"/>
    <property type="evidence" value="ECO:0007669"/>
    <property type="project" value="TreeGrafter"/>
</dbReference>
<dbReference type="GO" id="GO:0090168">
    <property type="term" value="P:Golgi reassembly"/>
    <property type="evidence" value="ECO:0007669"/>
    <property type="project" value="TreeGrafter"/>
</dbReference>
<dbReference type="EC" id="3.4.19.12" evidence="2"/>